<reference evidence="2" key="1">
    <citation type="submission" date="2020-01" db="EMBL/GenBank/DDBJ databases">
        <title>Insect and environment-associated Actinomycetes.</title>
        <authorList>
            <person name="Currrie C."/>
            <person name="Chevrette M."/>
            <person name="Carlson C."/>
            <person name="Stubbendieck R."/>
            <person name="Wendt-Pienkowski E."/>
        </authorList>
    </citation>
    <scope>NUCLEOTIDE SEQUENCE</scope>
    <source>
        <strain evidence="2">SID12501</strain>
    </source>
</reference>
<name>A0A6B3BLC0_9ACTN</name>
<dbReference type="AlphaFoldDB" id="A0A6B3BLC0"/>
<dbReference type="RefSeq" id="WP_164312333.1">
    <property type="nucleotide sequence ID" value="NZ_JAAGLU010000002.1"/>
</dbReference>
<dbReference type="EMBL" id="JAAGLU010000002">
    <property type="protein sequence ID" value="NEC84909.1"/>
    <property type="molecule type" value="Genomic_DNA"/>
</dbReference>
<dbReference type="GO" id="GO:0008999">
    <property type="term" value="F:protein-N-terminal-alanine acetyltransferase activity"/>
    <property type="evidence" value="ECO:0007669"/>
    <property type="project" value="TreeGrafter"/>
</dbReference>
<evidence type="ECO:0000259" key="1">
    <source>
        <dbReference type="PROSITE" id="PS51186"/>
    </source>
</evidence>
<accession>A0A6B3BLC0</accession>
<dbReference type="InterPro" id="IPR000182">
    <property type="entry name" value="GNAT_dom"/>
</dbReference>
<dbReference type="SUPFAM" id="SSF55729">
    <property type="entry name" value="Acyl-CoA N-acyltransferases (Nat)"/>
    <property type="match status" value="1"/>
</dbReference>
<gene>
    <name evidence="2" type="ORF">G3I71_03315</name>
</gene>
<comment type="caution">
    <text evidence="2">The sequence shown here is derived from an EMBL/GenBank/DDBJ whole genome shotgun (WGS) entry which is preliminary data.</text>
</comment>
<dbReference type="Gene3D" id="3.40.630.30">
    <property type="match status" value="1"/>
</dbReference>
<dbReference type="GO" id="GO:0005737">
    <property type="term" value="C:cytoplasm"/>
    <property type="evidence" value="ECO:0007669"/>
    <property type="project" value="TreeGrafter"/>
</dbReference>
<dbReference type="PROSITE" id="PS51186">
    <property type="entry name" value="GNAT"/>
    <property type="match status" value="1"/>
</dbReference>
<organism evidence="2">
    <name type="scientific">Streptomyces sp. SID12501</name>
    <dbReference type="NCBI Taxonomy" id="2706042"/>
    <lineage>
        <taxon>Bacteria</taxon>
        <taxon>Bacillati</taxon>
        <taxon>Actinomycetota</taxon>
        <taxon>Actinomycetes</taxon>
        <taxon>Kitasatosporales</taxon>
        <taxon>Streptomycetaceae</taxon>
        <taxon>Streptomyces</taxon>
    </lineage>
</organism>
<dbReference type="InterPro" id="IPR016181">
    <property type="entry name" value="Acyl_CoA_acyltransferase"/>
</dbReference>
<proteinExistence type="predicted"/>
<dbReference type="InterPro" id="IPR051908">
    <property type="entry name" value="Ribosomal_N-acetyltransferase"/>
</dbReference>
<dbReference type="GO" id="GO:1990189">
    <property type="term" value="F:protein N-terminal-serine acetyltransferase activity"/>
    <property type="evidence" value="ECO:0007669"/>
    <property type="project" value="TreeGrafter"/>
</dbReference>
<sequence length="186" mass="20057">MTYESTARPAVPAPLWLPGEGLVLREWTEADLPAMTDLFDDPGIAHWTPLASPFDLAAARAYLATARQARLDGLRVQLAITTDGQLPLGEVLVIRRNANDRTASLGYSVGATHRGRHLGSRALTVLTDYAHHTLGLPRVTLSIEAENGASAAVARAAGYHLTDEPPILTVDKGRSLALRTWAHDRP</sequence>
<protein>
    <submittedName>
        <fullName evidence="2">GNAT family N-acetyltransferase</fullName>
    </submittedName>
</protein>
<dbReference type="PANTHER" id="PTHR43441:SF10">
    <property type="entry name" value="ACETYLTRANSFERASE"/>
    <property type="match status" value="1"/>
</dbReference>
<evidence type="ECO:0000313" key="2">
    <source>
        <dbReference type="EMBL" id="NEC84909.1"/>
    </source>
</evidence>
<dbReference type="PANTHER" id="PTHR43441">
    <property type="entry name" value="RIBOSOMAL-PROTEIN-SERINE ACETYLTRANSFERASE"/>
    <property type="match status" value="1"/>
</dbReference>
<feature type="domain" description="N-acetyltransferase" evidence="1">
    <location>
        <begin position="22"/>
        <end position="177"/>
    </location>
</feature>
<keyword evidence="2" id="KW-0808">Transferase</keyword>
<dbReference type="Pfam" id="PF13302">
    <property type="entry name" value="Acetyltransf_3"/>
    <property type="match status" value="1"/>
</dbReference>